<dbReference type="InterPro" id="IPR006091">
    <property type="entry name" value="Acyl-CoA_Oxase/DH_mid-dom"/>
</dbReference>
<dbReference type="InterPro" id="IPR036250">
    <property type="entry name" value="AcylCo_DH-like_C"/>
</dbReference>
<dbReference type="PANTHER" id="PTHR43831:SF1">
    <property type="entry name" value="ISOBUTYRYL-COA DEHYDROGENASE, MITOCHONDRIAL"/>
    <property type="match status" value="1"/>
</dbReference>
<evidence type="ECO:0000256" key="1">
    <source>
        <dbReference type="ARBA" id="ARBA00001974"/>
    </source>
</evidence>
<dbReference type="Gene3D" id="1.20.140.10">
    <property type="entry name" value="Butyryl-CoA Dehydrogenase, subunit A, domain 3"/>
    <property type="match status" value="1"/>
</dbReference>
<dbReference type="PROSITE" id="PS00072">
    <property type="entry name" value="ACYL_COA_DH_1"/>
    <property type="match status" value="1"/>
</dbReference>
<feature type="domain" description="Acyl-CoA dehydrogenase/oxidase C-terminal" evidence="10">
    <location>
        <begin position="241"/>
        <end position="390"/>
    </location>
</feature>
<dbReference type="Gene3D" id="2.40.110.10">
    <property type="entry name" value="Butyryl-CoA Dehydrogenase, subunit A, domain 2"/>
    <property type="match status" value="1"/>
</dbReference>
<comment type="caution">
    <text evidence="13">The sequence shown here is derived from an EMBL/GenBank/DDBJ whole genome shotgun (WGS) entry which is preliminary data.</text>
</comment>
<dbReference type="FunFam" id="2.40.110.10:FF:000001">
    <property type="entry name" value="Acyl-CoA dehydrogenase, mitochondrial"/>
    <property type="match status" value="1"/>
</dbReference>
<dbReference type="FunFam" id="1.20.140.10:FF:000001">
    <property type="entry name" value="Acyl-CoA dehydrogenase"/>
    <property type="match status" value="1"/>
</dbReference>
<evidence type="ECO:0000259" key="10">
    <source>
        <dbReference type="Pfam" id="PF00441"/>
    </source>
</evidence>
<dbReference type="InterPro" id="IPR046373">
    <property type="entry name" value="Acyl-CoA_Oxase/DH_mid-dom_sf"/>
</dbReference>
<dbReference type="InterPro" id="IPR006089">
    <property type="entry name" value="Acyl-CoA_DH_CS"/>
</dbReference>
<dbReference type="SUPFAM" id="SSF47203">
    <property type="entry name" value="Acyl-CoA dehydrogenase C-terminal domain-like"/>
    <property type="match status" value="1"/>
</dbReference>
<dbReference type="InterPro" id="IPR037069">
    <property type="entry name" value="AcylCoA_DH/ox_N_sf"/>
</dbReference>
<dbReference type="Proteomes" id="UP000256709">
    <property type="component" value="Unassembled WGS sequence"/>
</dbReference>
<dbReference type="PANTHER" id="PTHR43831">
    <property type="entry name" value="ISOBUTYRYL-COA DEHYDROGENASE"/>
    <property type="match status" value="1"/>
</dbReference>
<dbReference type="PROSITE" id="PS00073">
    <property type="entry name" value="ACYL_COA_DH_2"/>
    <property type="match status" value="1"/>
</dbReference>
<dbReference type="Gene3D" id="1.10.540.10">
    <property type="entry name" value="Acyl-CoA dehydrogenase/oxidase, N-terminal domain"/>
    <property type="match status" value="1"/>
</dbReference>
<evidence type="ECO:0000256" key="8">
    <source>
        <dbReference type="RuleBase" id="RU362125"/>
    </source>
</evidence>
<accession>A0A3E0VTD0</accession>
<dbReference type="InterPro" id="IPR052547">
    <property type="entry name" value="Mito_Isobutyryl-CoADH"/>
</dbReference>
<dbReference type="RefSeq" id="WP_116282853.1">
    <property type="nucleotide sequence ID" value="NZ_NBXA01000019.1"/>
</dbReference>
<comment type="cofactor">
    <cofactor evidence="1 8">
        <name>FAD</name>
        <dbReference type="ChEBI" id="CHEBI:57692"/>
    </cofactor>
</comment>
<protein>
    <submittedName>
        <fullName evidence="13">Acyl-CoA dehydrogenase</fullName>
    </submittedName>
</protein>
<keyword evidence="5 8" id="KW-0285">Flavoprotein</keyword>
<evidence type="ECO:0000313" key="14">
    <source>
        <dbReference type="Proteomes" id="UP000256709"/>
    </source>
</evidence>
<keyword evidence="7 8" id="KW-0560">Oxidoreductase</keyword>
<dbReference type="GO" id="GO:0009083">
    <property type="term" value="P:branched-chain amino acid catabolic process"/>
    <property type="evidence" value="ECO:0007669"/>
    <property type="project" value="UniProtKB-KW"/>
</dbReference>
<keyword evidence="4" id="KW-0101">Branched-chain amino acid catabolism</keyword>
<evidence type="ECO:0000256" key="5">
    <source>
        <dbReference type="ARBA" id="ARBA00022630"/>
    </source>
</evidence>
<dbReference type="InterPro" id="IPR009075">
    <property type="entry name" value="AcylCo_DH/oxidase_C"/>
</dbReference>
<name>A0A3E0VTD0_9MICO</name>
<dbReference type="FunFam" id="1.10.540.10:FF:000026">
    <property type="entry name" value="Acyl-CoA dehydrogenase medium chain"/>
    <property type="match status" value="1"/>
</dbReference>
<dbReference type="PIRSF" id="PIRSF016578">
    <property type="entry name" value="HsaA"/>
    <property type="match status" value="1"/>
</dbReference>
<evidence type="ECO:0000256" key="2">
    <source>
        <dbReference type="ARBA" id="ARBA00005109"/>
    </source>
</evidence>
<comment type="similarity">
    <text evidence="3 8">Belongs to the acyl-CoA dehydrogenase family.</text>
</comment>
<organism evidence="13 14">
    <name type="scientific">Subtercola boreus</name>
    <dbReference type="NCBI Taxonomy" id="120213"/>
    <lineage>
        <taxon>Bacteria</taxon>
        <taxon>Bacillati</taxon>
        <taxon>Actinomycetota</taxon>
        <taxon>Actinomycetes</taxon>
        <taxon>Micrococcales</taxon>
        <taxon>Microbacteriaceae</taxon>
        <taxon>Subtercola</taxon>
    </lineage>
</organism>
<feature type="domain" description="Acyl-CoA dehydrogenase/oxidase N-terminal" evidence="12">
    <location>
        <begin position="20"/>
        <end position="129"/>
    </location>
</feature>
<reference evidence="13 14" key="1">
    <citation type="submission" date="2017-04" db="EMBL/GenBank/DDBJ databases">
        <title>Comparative genome analysis of Subtercola boreus.</title>
        <authorList>
            <person name="Cho Y.-J."/>
            <person name="Cho A."/>
            <person name="Kim O.-S."/>
            <person name="Lee J.-I."/>
        </authorList>
    </citation>
    <scope>NUCLEOTIDE SEQUENCE [LARGE SCALE GENOMIC DNA]</scope>
    <source>
        <strain evidence="13 14">P27444</strain>
    </source>
</reference>
<dbReference type="GO" id="GO:0003995">
    <property type="term" value="F:acyl-CoA dehydrogenase activity"/>
    <property type="evidence" value="ECO:0007669"/>
    <property type="project" value="InterPro"/>
</dbReference>
<evidence type="ECO:0000256" key="7">
    <source>
        <dbReference type="ARBA" id="ARBA00023002"/>
    </source>
</evidence>
<feature type="region of interest" description="Disordered" evidence="9">
    <location>
        <begin position="1"/>
        <end position="20"/>
    </location>
</feature>
<evidence type="ECO:0000256" key="6">
    <source>
        <dbReference type="ARBA" id="ARBA00022827"/>
    </source>
</evidence>
<feature type="domain" description="Acyl-CoA oxidase/dehydrogenase middle" evidence="11">
    <location>
        <begin position="136"/>
        <end position="229"/>
    </location>
</feature>
<dbReference type="EMBL" id="NBXA01000019">
    <property type="protein sequence ID" value="RFA13274.1"/>
    <property type="molecule type" value="Genomic_DNA"/>
</dbReference>
<keyword evidence="6 8" id="KW-0274">FAD</keyword>
<dbReference type="OrthoDB" id="2769798at2"/>
<evidence type="ECO:0000256" key="4">
    <source>
        <dbReference type="ARBA" id="ARBA00022456"/>
    </source>
</evidence>
<sequence length="395" mass="42210">MVRETTLLEDAPAPAPDDLTDDQRDIALAVRQFAQEALAPHAVEWDQAKHFPIDVLQQAGELGLGGVYVREDLGGSALSRLDAVLIFEELAQGDTTIAAYISIHNMVAWMIDTYGSDEIRREWLPGLSALELRGSYCLTEAGAGSDAAALRTTAVVDGDDYVLNGEKLFISGAGSSAVYVVMARTGGPGPKGISAIVVPADTPGLTFGANEKKMGWNAQPTAAVWFDNVRVPRSNLLGEEGGGFTIAMKGLNGGRLNIAACSLGGAQWAYERAVVHVKERQTFGHPLSDQQALVFRLAEMRIQLEAARGLLRRAARALDAGSPDTVEFSAMAKKFGTDVAFTVANEALQLHGGYGYLAEYGLEKVVRDLRVHQILEGTNEIMSLIVGRSIIAGTI</sequence>
<dbReference type="Pfam" id="PF00441">
    <property type="entry name" value="Acyl-CoA_dh_1"/>
    <property type="match status" value="1"/>
</dbReference>
<dbReference type="SUPFAM" id="SSF56645">
    <property type="entry name" value="Acyl-CoA dehydrogenase NM domain-like"/>
    <property type="match status" value="1"/>
</dbReference>
<dbReference type="InterPro" id="IPR013786">
    <property type="entry name" value="AcylCoA_DH/ox_N"/>
</dbReference>
<dbReference type="AlphaFoldDB" id="A0A3E0VTD0"/>
<gene>
    <name evidence="13" type="ORF">B7R21_08670</name>
</gene>
<evidence type="ECO:0000313" key="13">
    <source>
        <dbReference type="EMBL" id="RFA13274.1"/>
    </source>
</evidence>
<evidence type="ECO:0000259" key="12">
    <source>
        <dbReference type="Pfam" id="PF02771"/>
    </source>
</evidence>
<dbReference type="InterPro" id="IPR009100">
    <property type="entry name" value="AcylCoA_DH/oxidase_NM_dom_sf"/>
</dbReference>
<evidence type="ECO:0000256" key="3">
    <source>
        <dbReference type="ARBA" id="ARBA00009347"/>
    </source>
</evidence>
<dbReference type="Pfam" id="PF02770">
    <property type="entry name" value="Acyl-CoA_dh_M"/>
    <property type="match status" value="1"/>
</dbReference>
<dbReference type="Pfam" id="PF02771">
    <property type="entry name" value="Acyl-CoA_dh_N"/>
    <property type="match status" value="1"/>
</dbReference>
<comment type="pathway">
    <text evidence="2">Amino-acid degradation; L-valine degradation.</text>
</comment>
<evidence type="ECO:0000259" key="11">
    <source>
        <dbReference type="Pfam" id="PF02770"/>
    </source>
</evidence>
<proteinExistence type="inferred from homology"/>
<evidence type="ECO:0000256" key="9">
    <source>
        <dbReference type="SAM" id="MobiDB-lite"/>
    </source>
</evidence>
<dbReference type="GO" id="GO:0050660">
    <property type="term" value="F:flavin adenine dinucleotide binding"/>
    <property type="evidence" value="ECO:0007669"/>
    <property type="project" value="InterPro"/>
</dbReference>